<dbReference type="GO" id="GO:0016787">
    <property type="term" value="F:hydrolase activity"/>
    <property type="evidence" value="ECO:0007669"/>
    <property type="project" value="UniProtKB-KW"/>
</dbReference>
<dbReference type="Pfam" id="PF20434">
    <property type="entry name" value="BD-FAE"/>
    <property type="match status" value="1"/>
</dbReference>
<proteinExistence type="predicted"/>
<evidence type="ECO:0000256" key="1">
    <source>
        <dbReference type="ARBA" id="ARBA00022801"/>
    </source>
</evidence>
<dbReference type="Gene3D" id="3.40.50.1820">
    <property type="entry name" value="alpha/beta hydrolase"/>
    <property type="match status" value="1"/>
</dbReference>
<evidence type="ECO:0000259" key="3">
    <source>
        <dbReference type="Pfam" id="PF20434"/>
    </source>
</evidence>
<gene>
    <name evidence="4" type="ordered locus">GDI0039</name>
</gene>
<feature type="domain" description="BD-FAE-like" evidence="3">
    <location>
        <begin position="112"/>
        <end position="291"/>
    </location>
</feature>
<dbReference type="PANTHER" id="PTHR48081">
    <property type="entry name" value="AB HYDROLASE SUPERFAMILY PROTEIN C4A8.06C"/>
    <property type="match status" value="1"/>
</dbReference>
<dbReference type="PANTHER" id="PTHR48081:SF6">
    <property type="entry name" value="PEPTIDASE S9 PROLYL OLIGOPEPTIDASE CATALYTIC DOMAIN-CONTAINING PROTEIN"/>
    <property type="match status" value="1"/>
</dbReference>
<dbReference type="InterPro" id="IPR050300">
    <property type="entry name" value="GDXG_lipolytic_enzyme"/>
</dbReference>
<evidence type="ECO:0000256" key="2">
    <source>
        <dbReference type="SAM" id="MobiDB-lite"/>
    </source>
</evidence>
<dbReference type="EMBL" id="AM889285">
    <property type="protein sequence ID" value="CAP53982.1"/>
    <property type="molecule type" value="Genomic_DNA"/>
</dbReference>
<name>A9GZN9_GLUDA</name>
<reference evidence="4 5" key="1">
    <citation type="journal article" date="2009" name="BMC Genomics">
        <title>Complete genome sequence of the sugarcane nitrogen-fixing endophyte Gluconacetobacter diazotrophicus Pal5.</title>
        <authorList>
            <person name="Bertalan M."/>
            <person name="Albano R."/>
            <person name="Padua V."/>
            <person name="Rouws L."/>
            <person name="Rojas C."/>
            <person name="Hemerly A."/>
            <person name="Teixeira K."/>
            <person name="Schwab S."/>
            <person name="Araujo J."/>
            <person name="Oliveira A."/>
            <person name="Franca L."/>
            <person name="Magalhaes V."/>
            <person name="Alqueres S."/>
            <person name="Cardoso A."/>
            <person name="Almeida W."/>
            <person name="Loureiro M.M."/>
            <person name="Nogueira E."/>
            <person name="Cidade D."/>
            <person name="Oliveira D."/>
            <person name="Simao T."/>
            <person name="Macedo J."/>
            <person name="Valadao A."/>
            <person name="Dreschsel M."/>
            <person name="Freitas F."/>
            <person name="Vidal M."/>
            <person name="Guedes H."/>
            <person name="Rodrigues E."/>
            <person name="Meneses C."/>
            <person name="Brioso P."/>
            <person name="Pozzer L."/>
            <person name="Figueiredo D."/>
            <person name="Montano H."/>
            <person name="Junior J."/>
            <person name="Filho G."/>
            <person name="Flores V."/>
            <person name="Ferreira B."/>
            <person name="Branco A."/>
            <person name="Gonzalez P."/>
            <person name="Guillobel H."/>
            <person name="Lemos M."/>
            <person name="Seibel L."/>
            <person name="Macedo J."/>
            <person name="Alves-Ferreira M."/>
            <person name="Sachetto-Martins G."/>
            <person name="Coelho A."/>
            <person name="Santos E."/>
            <person name="Amaral G."/>
            <person name="Neves A."/>
            <person name="Pacheco A.B."/>
            <person name="Carvalho D."/>
            <person name="Lery L."/>
            <person name="Bisch P."/>
            <person name="Rossle S.C."/>
            <person name="Urmenyi T."/>
            <person name="Kruger W.V."/>
            <person name="Martins O."/>
            <person name="Baldani J.I."/>
            <person name="Ferreira P.C."/>
        </authorList>
    </citation>
    <scope>NUCLEOTIDE SEQUENCE [LARGE SCALE GENOMIC DNA]</scope>
    <source>
        <strain evidence="5">ATCC 49037 / DSM 5601 / CCUG 37298 / CIP 103539 / LMG 7603 / PAl5</strain>
    </source>
</reference>
<protein>
    <recommendedName>
        <fullName evidence="3">BD-FAE-like domain-containing protein</fullName>
    </recommendedName>
</protein>
<dbReference type="SUPFAM" id="SSF53474">
    <property type="entry name" value="alpha/beta-Hydrolases"/>
    <property type="match status" value="1"/>
</dbReference>
<dbReference type="InterPro" id="IPR029058">
    <property type="entry name" value="AB_hydrolase_fold"/>
</dbReference>
<accession>A9GZN9</accession>
<sequence>MAPGTPAAVGKRGVMDRRTFVAATAALAGGAFPGCARTQPFRPRHRGAGHDDDRPAPPSGLAIWPGPPPGGGGPTGREHVSASGAVTRVAIPRLTVLRPARPNGAAMLIAAGGGYRRIEVQKEAMPAAGWLASIGVTAFVLTYRLPPEDWAAGSLAPFQDAGRAIRTMRGQAGHLGIDPRRIGVLGFSSGGHLLGMQTACAERLDYAPIDALDRESGRPDLTMLVYPIVTLEPPYQHTSSRRVLIGDHPTPVESARWSVQTHVHSGLAPFFLAQAADDPVSNPQNTAILQAACESAGVRVERHLFPTGGHGFGLGAPGTQTVEWPAMAESWMRRERFV</sequence>
<dbReference type="KEGG" id="gdi:GDI0039"/>
<dbReference type="InterPro" id="IPR049492">
    <property type="entry name" value="BD-FAE-like_dom"/>
</dbReference>
<keyword evidence="5" id="KW-1185">Reference proteome</keyword>
<keyword evidence="1" id="KW-0378">Hydrolase</keyword>
<dbReference type="Proteomes" id="UP000001176">
    <property type="component" value="Chromosome"/>
</dbReference>
<dbReference type="AlphaFoldDB" id="A9GZN9"/>
<evidence type="ECO:0000313" key="5">
    <source>
        <dbReference type="Proteomes" id="UP000001176"/>
    </source>
</evidence>
<evidence type="ECO:0000313" key="4">
    <source>
        <dbReference type="EMBL" id="CAP53982.1"/>
    </source>
</evidence>
<organism evidence="4 5">
    <name type="scientific">Gluconacetobacter diazotrophicus (strain ATCC 49037 / DSM 5601 / CCUG 37298 / CIP 103539 / LMG 7603 / PAl5)</name>
    <dbReference type="NCBI Taxonomy" id="272568"/>
    <lineage>
        <taxon>Bacteria</taxon>
        <taxon>Pseudomonadati</taxon>
        <taxon>Pseudomonadota</taxon>
        <taxon>Alphaproteobacteria</taxon>
        <taxon>Acetobacterales</taxon>
        <taxon>Acetobacteraceae</taxon>
        <taxon>Gluconacetobacter</taxon>
    </lineage>
</organism>
<feature type="region of interest" description="Disordered" evidence="2">
    <location>
        <begin position="32"/>
        <end position="80"/>
    </location>
</feature>